<evidence type="ECO:0008006" key="4">
    <source>
        <dbReference type="Google" id="ProtNLM"/>
    </source>
</evidence>
<feature type="transmembrane region" description="Helical" evidence="1">
    <location>
        <begin position="227"/>
        <end position="245"/>
    </location>
</feature>
<dbReference type="PANTHER" id="PTHR33802">
    <property type="entry name" value="SI:CH211-161H7.5-RELATED"/>
    <property type="match status" value="1"/>
</dbReference>
<dbReference type="EMBL" id="JAOQIO010000077">
    <property type="protein sequence ID" value="MCU6794198.1"/>
    <property type="molecule type" value="Genomic_DNA"/>
</dbReference>
<feature type="transmembrane region" description="Helical" evidence="1">
    <location>
        <begin position="83"/>
        <end position="101"/>
    </location>
</feature>
<dbReference type="RefSeq" id="WP_262685391.1">
    <property type="nucleotide sequence ID" value="NZ_JAOQIO010000077.1"/>
</dbReference>
<name>A0ABT2UHS9_9BACL</name>
<feature type="transmembrane region" description="Helical" evidence="1">
    <location>
        <begin position="107"/>
        <end position="126"/>
    </location>
</feature>
<dbReference type="PANTHER" id="PTHR33802:SF1">
    <property type="entry name" value="XK-RELATED PROTEIN"/>
    <property type="match status" value="1"/>
</dbReference>
<reference evidence="2 3" key="1">
    <citation type="submission" date="2022-09" db="EMBL/GenBank/DDBJ databases">
        <authorList>
            <person name="Han X.L."/>
            <person name="Wang Q."/>
            <person name="Lu T."/>
        </authorList>
    </citation>
    <scope>NUCLEOTIDE SEQUENCE [LARGE SCALE GENOMIC DNA]</scope>
    <source>
        <strain evidence="2 3">WQ 127069</strain>
    </source>
</reference>
<sequence>MTTFVLRWLHIFALFTVFLYNWLANARPLNGLNTSDLTAMFPSAMNPAPYALALWGAVYVFLAGFVIVQLLPGMYKHEEIRRIGPWFVISCLFNIASLVLWHYLYIVLSLMVMMALLLSLMVIYTRTRPNGWSSDPRILWLVQVPFSVYLSWVFVMTMVRISAVLQEFNRGGLDFSGTAWTVLMLFIIVAVAAITGMNFRDSAFIWTAAWGLIAIGIANSYNDTIFYTAWRGAGVLLVLTVMLMFGQGKLEHRKPFTKAL</sequence>
<keyword evidence="1" id="KW-0472">Membrane</keyword>
<feature type="transmembrane region" description="Helical" evidence="1">
    <location>
        <begin position="179"/>
        <end position="196"/>
    </location>
</feature>
<feature type="transmembrane region" description="Helical" evidence="1">
    <location>
        <begin position="203"/>
        <end position="221"/>
    </location>
</feature>
<evidence type="ECO:0000256" key="1">
    <source>
        <dbReference type="SAM" id="Phobius"/>
    </source>
</evidence>
<protein>
    <recommendedName>
        <fullName evidence="4">Tryptophan-rich sensory protein</fullName>
    </recommendedName>
</protein>
<feature type="transmembrane region" description="Helical" evidence="1">
    <location>
        <begin position="138"/>
        <end position="159"/>
    </location>
</feature>
<feature type="transmembrane region" description="Helical" evidence="1">
    <location>
        <begin position="50"/>
        <end position="71"/>
    </location>
</feature>
<dbReference type="Proteomes" id="UP001652445">
    <property type="component" value="Unassembled WGS sequence"/>
</dbReference>
<organism evidence="2 3">
    <name type="scientific">Paenibacillus baimaensis</name>
    <dbReference type="NCBI Taxonomy" id="2982185"/>
    <lineage>
        <taxon>Bacteria</taxon>
        <taxon>Bacillati</taxon>
        <taxon>Bacillota</taxon>
        <taxon>Bacilli</taxon>
        <taxon>Bacillales</taxon>
        <taxon>Paenibacillaceae</taxon>
        <taxon>Paenibacillus</taxon>
    </lineage>
</organism>
<keyword evidence="3" id="KW-1185">Reference proteome</keyword>
<comment type="caution">
    <text evidence="2">The sequence shown here is derived from an EMBL/GenBank/DDBJ whole genome shotgun (WGS) entry which is preliminary data.</text>
</comment>
<gene>
    <name evidence="2" type="ORF">OB236_19005</name>
</gene>
<proteinExistence type="predicted"/>
<keyword evidence="1" id="KW-1133">Transmembrane helix</keyword>
<keyword evidence="1" id="KW-0812">Transmembrane</keyword>
<accession>A0ABT2UHS9</accession>
<evidence type="ECO:0000313" key="2">
    <source>
        <dbReference type="EMBL" id="MCU6794198.1"/>
    </source>
</evidence>
<evidence type="ECO:0000313" key="3">
    <source>
        <dbReference type="Proteomes" id="UP001652445"/>
    </source>
</evidence>